<dbReference type="RefSeq" id="WP_078747054.1">
    <property type="nucleotide sequence ID" value="NZ_CP137850.1"/>
</dbReference>
<accession>A0A1T4L3E7</accession>
<evidence type="ECO:0000313" key="4">
    <source>
        <dbReference type="Proteomes" id="UP000190389"/>
    </source>
</evidence>
<feature type="domain" description="GmrSD restriction endonucleases N-terminal" evidence="1">
    <location>
        <begin position="11"/>
        <end position="259"/>
    </location>
</feature>
<reference evidence="4" key="1">
    <citation type="submission" date="2017-02" db="EMBL/GenBank/DDBJ databases">
        <authorList>
            <person name="Varghese N."/>
            <person name="Submissions S."/>
        </authorList>
    </citation>
    <scope>NUCLEOTIDE SEQUENCE [LARGE SCALE GENOMIC DNA]</scope>
    <source>
        <strain evidence="4">ATCC 27862</strain>
    </source>
</reference>
<keyword evidence="4" id="KW-1185">Reference proteome</keyword>
<feature type="domain" description="GmrSD restriction endonucleases C-terminal" evidence="2">
    <location>
        <begin position="468"/>
        <end position="616"/>
    </location>
</feature>
<dbReference type="EMBL" id="FUXF01000007">
    <property type="protein sequence ID" value="SJZ49236.1"/>
    <property type="molecule type" value="Genomic_DNA"/>
</dbReference>
<proteinExistence type="predicted"/>
<dbReference type="OrthoDB" id="9798761at2"/>
<dbReference type="Pfam" id="PF03235">
    <property type="entry name" value="GmrSD_N"/>
    <property type="match status" value="1"/>
</dbReference>
<evidence type="ECO:0000259" key="2">
    <source>
        <dbReference type="Pfam" id="PF07510"/>
    </source>
</evidence>
<dbReference type="InterPro" id="IPR004919">
    <property type="entry name" value="GmrSD_N"/>
</dbReference>
<dbReference type="AlphaFoldDB" id="A0A1T4L3E7"/>
<protein>
    <submittedName>
        <fullName evidence="3">Uncharacterized conserved protein, contains ParB-like and HNH nuclease domains</fullName>
    </submittedName>
</protein>
<evidence type="ECO:0000313" key="3">
    <source>
        <dbReference type="EMBL" id="SJZ49236.1"/>
    </source>
</evidence>
<dbReference type="STRING" id="171291.SAMN02745154_00310"/>
<sequence length="626" mass="74273">MNDFKIKRSDLEEIFRNIRYVIPSYQRPYVWKEEQITTLLDDLIDFFDNEIKNENSDNQYFLGSIILCKVGDFSDKYYILDGQQRLITLYLIWLCMLDLIWKKYRENKDLLEKISGTFPHLVFPFFGLNRRYIPKISFETRSGIGIMLSDLIKASYNGKIDELLDSKEFKRTIKNDETKKSILHAINCIRDYISSHISNNGKDSIFNQPTLLGEFINNFYKSKIVFAKIETDTISDAYNLFNIINNRGVKLSNSDILKTVNLQHIALKEQNPYLEDYAKEWENIENSFRINDKKQKVDFDIFLELIRAIYIKKSGSKSLFAWFEEDIFKLKNTSDKKPLIKPGVEFINKLSTLFDVYKNDIDITSISNQNDIKYINTLKIMSRYIPDTQWISPVLMFNDKFSDQLSKDVSLKTKFILKFENYYTYYWITSMTRSRIFTKLADILNLIEKSNTVQEVLDSDIWTRDFNAKMLEDKLKEDIYTQRFNNYILHRCEKILCDEQSLTETQDKITIEHILPQKMEGDWFEIFSAEKHKELMHKIGNLTLITKKNNSKISNKSINEKLNTIDTMYKDFLITKNLINFIKQQNNESNLISDNGNHQYQWNEDLINKRGEQIIKLIIDDYKQEP</sequence>
<dbReference type="Proteomes" id="UP000190389">
    <property type="component" value="Unassembled WGS sequence"/>
</dbReference>
<dbReference type="PANTHER" id="PTHR35149">
    <property type="entry name" value="SLL5132 PROTEIN"/>
    <property type="match status" value="1"/>
</dbReference>
<name>A0A1T4L3E7_9BACT</name>
<dbReference type="Pfam" id="PF07510">
    <property type="entry name" value="GmrSD_C"/>
    <property type="match status" value="1"/>
</dbReference>
<dbReference type="InterPro" id="IPR011089">
    <property type="entry name" value="GmrSD_C"/>
</dbReference>
<organism evidence="3 4">
    <name type="scientific">Mycoplasmopsis verecunda</name>
    <dbReference type="NCBI Taxonomy" id="171291"/>
    <lineage>
        <taxon>Bacteria</taxon>
        <taxon>Bacillati</taxon>
        <taxon>Mycoplasmatota</taxon>
        <taxon>Mycoplasmoidales</taxon>
        <taxon>Metamycoplasmataceae</taxon>
        <taxon>Mycoplasmopsis</taxon>
    </lineage>
</organism>
<dbReference type="PANTHER" id="PTHR35149:SF1">
    <property type="entry name" value="DUF5655 DOMAIN-CONTAINING PROTEIN"/>
    <property type="match status" value="1"/>
</dbReference>
<evidence type="ECO:0000259" key="1">
    <source>
        <dbReference type="Pfam" id="PF03235"/>
    </source>
</evidence>
<gene>
    <name evidence="3" type="ORF">SAMN02745154_00310</name>
</gene>